<proteinExistence type="predicted"/>
<dbReference type="Proteomes" id="UP001152531">
    <property type="component" value="Unassembled WGS sequence"/>
</dbReference>
<organism evidence="1 2">
    <name type="scientific">[Candida] jaroonii</name>
    <dbReference type="NCBI Taxonomy" id="467808"/>
    <lineage>
        <taxon>Eukaryota</taxon>
        <taxon>Fungi</taxon>
        <taxon>Dikarya</taxon>
        <taxon>Ascomycota</taxon>
        <taxon>Saccharomycotina</taxon>
        <taxon>Pichiomycetes</taxon>
        <taxon>Debaryomycetaceae</taxon>
        <taxon>Yamadazyma</taxon>
    </lineage>
</organism>
<gene>
    <name evidence="1" type="ORF">CLIB1444_24S00584</name>
</gene>
<evidence type="ECO:0000313" key="2">
    <source>
        <dbReference type="Proteomes" id="UP001152531"/>
    </source>
</evidence>
<dbReference type="EMBL" id="CALSDN010000024">
    <property type="protein sequence ID" value="CAH6723967.1"/>
    <property type="molecule type" value="Genomic_DNA"/>
</dbReference>
<accession>A0ACA9YFU1</accession>
<evidence type="ECO:0000313" key="1">
    <source>
        <dbReference type="EMBL" id="CAH6723967.1"/>
    </source>
</evidence>
<comment type="caution">
    <text evidence="1">The sequence shown here is derived from an EMBL/GenBank/DDBJ whole genome shotgun (WGS) entry which is preliminary data.</text>
</comment>
<protein>
    <submittedName>
        <fullName evidence="1">Protein Bim1p</fullName>
    </submittedName>
</protein>
<keyword evidence="2" id="KW-1185">Reference proteome</keyword>
<reference evidence="1" key="1">
    <citation type="submission" date="2022-06" db="EMBL/GenBank/DDBJ databases">
        <authorList>
            <person name="Legras J.-L."/>
            <person name="Devillers H."/>
            <person name="Grondin C."/>
        </authorList>
    </citation>
    <scope>NUCLEOTIDE SEQUENCE</scope>
    <source>
        <strain evidence="1">CLIB 1444</strain>
    </source>
</reference>
<sequence>MVGESRSELLQWLNATLDLDYTKVEQCGSGAAYCQLLDSIYGDIPMSRVNFTTKLEYEYLNNMKVLQSGFSKHKITKNIDVNRLAKCRLQDNLELLQWFKKYWMENKDLNQPYDAIGRRMKKKGRSVSAGTGGTSYDAGSTASSGVKPTPVKKPISVSVGGKPRLSNDPCKKCSDYEAQISDLTSSLQAVTQSNDEVSAERQFYFTKLREIELLVTNALPRLESGETIDVTEVLKEIQSILYQPEEGFSVDEEMEQSDEF</sequence>
<name>A0ACA9YFU1_9ASCO</name>